<reference evidence="1" key="1">
    <citation type="submission" date="2023-04" db="EMBL/GenBank/DDBJ databases">
        <title>Draft Genome sequencing of Naganishia species isolated from polar environments using Oxford Nanopore Technology.</title>
        <authorList>
            <person name="Leo P."/>
            <person name="Venkateswaran K."/>
        </authorList>
    </citation>
    <scope>NUCLEOTIDE SEQUENCE</scope>
    <source>
        <strain evidence="1">MNA-CCFEE 5423</strain>
    </source>
</reference>
<keyword evidence="2" id="KW-1185">Reference proteome</keyword>
<accession>A0ACC2VJN5</accession>
<name>A0ACC2VJN5_9TREE</name>
<comment type="caution">
    <text evidence="1">The sequence shown here is derived from an EMBL/GenBank/DDBJ whole genome shotgun (WGS) entry which is preliminary data.</text>
</comment>
<sequence length="443" mass="49169">MSTIKSPALADNLFQAAWTAICVTLLHAAVYRVAHKDLRVWVAVNESSARRKEGHAIVVGDQIEGPGGKSEEEEGPRYLSRPITNTPRRHPMIEKLRKYIEPVSLAAPILLSIIFQFIVYQKGYLDWVIILIVYALLTFAITSILALFEDEVAVVPWPNVAYDLHGWCVTDATRRMHPIGDLNFDAAWKIVPGVSLALCSAIILANQAPHSAVYAVLMVAMTMLGPICFLRLTRGADMKMKGPLMMMGFALGVFALLVLLLLLPATRPSDDPQEPEKEPDTFNRMVAVVLSVVGKDLARVIQYAQYGFVFSQTVSLLRFDYEQSRNQSPFECEAPLFVQSGKQIVVTEDTAPAQSDFEPSTSRTAARSKHVFIPARLPPFSAPTFKGSIIGSYLCTIIAVLLFPTPELCILWLVAAFVGQSLGMALSVTWNKQWKALWRYEEV</sequence>
<gene>
    <name evidence="1" type="ORF">QFC21_004011</name>
</gene>
<proteinExistence type="predicted"/>
<evidence type="ECO:0000313" key="1">
    <source>
        <dbReference type="EMBL" id="KAJ9099132.1"/>
    </source>
</evidence>
<dbReference type="EMBL" id="JASBWT010000013">
    <property type="protein sequence ID" value="KAJ9099132.1"/>
    <property type="molecule type" value="Genomic_DNA"/>
</dbReference>
<protein>
    <submittedName>
        <fullName evidence="1">Uncharacterized protein</fullName>
    </submittedName>
</protein>
<evidence type="ECO:0000313" key="2">
    <source>
        <dbReference type="Proteomes" id="UP001227268"/>
    </source>
</evidence>
<dbReference type="Proteomes" id="UP001227268">
    <property type="component" value="Unassembled WGS sequence"/>
</dbReference>
<organism evidence="1 2">
    <name type="scientific">Naganishia friedmannii</name>
    <dbReference type="NCBI Taxonomy" id="89922"/>
    <lineage>
        <taxon>Eukaryota</taxon>
        <taxon>Fungi</taxon>
        <taxon>Dikarya</taxon>
        <taxon>Basidiomycota</taxon>
        <taxon>Agaricomycotina</taxon>
        <taxon>Tremellomycetes</taxon>
        <taxon>Filobasidiales</taxon>
        <taxon>Filobasidiaceae</taxon>
        <taxon>Naganishia</taxon>
    </lineage>
</organism>